<protein>
    <submittedName>
        <fullName evidence="2">Uncharacterized protein</fullName>
    </submittedName>
</protein>
<comment type="caution">
    <text evidence="2">The sequence shown here is derived from an EMBL/GenBank/DDBJ whole genome shotgun (WGS) entry which is preliminary data.</text>
</comment>
<dbReference type="PATRIC" id="fig|1360.114.peg.1665"/>
<reference evidence="3" key="1">
    <citation type="submission" date="2015-10" db="EMBL/GenBank/DDBJ databases">
        <title>Draft Genome Sequences of 11 Lactococcus lactis subspecies cremoris strains.</title>
        <authorList>
            <person name="Wels M."/>
            <person name="Backus L."/>
            <person name="Boekhorst J."/>
            <person name="Dijkstra A."/>
            <person name="Beerthuizen M."/>
            <person name="Kelly W."/>
            <person name="Siezen R."/>
            <person name="Bachmann H."/>
            <person name="Van Hijum S."/>
        </authorList>
    </citation>
    <scope>NUCLEOTIDE SEQUENCE [LARGE SCALE GENOMIC DNA]</scope>
    <source>
        <strain evidence="3">M20</strain>
    </source>
</reference>
<dbReference type="CDD" id="cd17493">
    <property type="entry name" value="toxin_TenpN"/>
    <property type="match status" value="1"/>
</dbReference>
<dbReference type="AlphaFoldDB" id="A0A0V8E5W9"/>
<sequence length="356" mass="40889">MSIYKNYKLVTLDQRFIAETIARTGSEQLLDKLTRSYVGLYDNQESWYLPLRANIGKNKPPGAFFETPFPTDNPHFKRPGIDFEKALFVPDEFIIPIRNTLPQEQAKLINEQSNIISDDFEQYVLKLENISKKSPSYRFSTVPLFPDGMEKIKQITSKEREEIMVNELKIQASNEEIIELTEKQKYINLLKMAIEEGEISETQNLNEAIYLIDDIKISGDFDYGIRGLDHNVLLLDDQNWVDILQWGTIIVPETSSYISDKSISELEEIGYHAVPLVENHKYTMEENDLQLINDLAKLKESAAALNTSVKEADAEKFSKLSPNQRQAILSELTSQQNHSSEYPSNKPEIESPDFEI</sequence>
<dbReference type="EMBL" id="LKLU01000073">
    <property type="protein sequence ID" value="KSU20938.1"/>
    <property type="molecule type" value="Genomic_DNA"/>
</dbReference>
<gene>
    <name evidence="2" type="ORF">M20_1272</name>
</gene>
<feature type="compositionally biased region" description="Polar residues" evidence="1">
    <location>
        <begin position="330"/>
        <end position="343"/>
    </location>
</feature>
<accession>A0A0V8E5W9</accession>
<dbReference type="RefSeq" id="WP_058211754.1">
    <property type="nucleotide sequence ID" value="NZ_LKLU01000073.1"/>
</dbReference>
<evidence type="ECO:0000313" key="2">
    <source>
        <dbReference type="EMBL" id="KSU20938.1"/>
    </source>
</evidence>
<feature type="region of interest" description="Disordered" evidence="1">
    <location>
        <begin position="330"/>
        <end position="356"/>
    </location>
</feature>
<proteinExistence type="predicted"/>
<dbReference type="Proteomes" id="UP000053719">
    <property type="component" value="Unassembled WGS sequence"/>
</dbReference>
<organism evidence="2 3">
    <name type="scientific">Lactococcus lactis subsp. lactis</name>
    <name type="common">Streptococcus lactis</name>
    <dbReference type="NCBI Taxonomy" id="1360"/>
    <lineage>
        <taxon>Bacteria</taxon>
        <taxon>Bacillati</taxon>
        <taxon>Bacillota</taxon>
        <taxon>Bacilli</taxon>
        <taxon>Lactobacillales</taxon>
        <taxon>Streptococcaceae</taxon>
        <taxon>Lactococcus</taxon>
    </lineage>
</organism>
<name>A0A0V8E5W9_LACLL</name>
<dbReference type="InterPro" id="IPR049929">
    <property type="entry name" value="TenpN-like"/>
</dbReference>
<evidence type="ECO:0000256" key="1">
    <source>
        <dbReference type="SAM" id="MobiDB-lite"/>
    </source>
</evidence>
<evidence type="ECO:0000313" key="3">
    <source>
        <dbReference type="Proteomes" id="UP000053719"/>
    </source>
</evidence>